<dbReference type="InterPro" id="IPR001841">
    <property type="entry name" value="Znf_RING"/>
</dbReference>
<accession>A0A162YD05</accession>
<organism evidence="1 2">
    <name type="scientific">Didymella rabiei</name>
    <name type="common">Chickpea ascochyta blight fungus</name>
    <name type="synonym">Mycosphaerella rabiei</name>
    <dbReference type="NCBI Taxonomy" id="5454"/>
    <lineage>
        <taxon>Eukaryota</taxon>
        <taxon>Fungi</taxon>
        <taxon>Dikarya</taxon>
        <taxon>Ascomycota</taxon>
        <taxon>Pezizomycotina</taxon>
        <taxon>Dothideomycetes</taxon>
        <taxon>Pleosporomycetidae</taxon>
        <taxon>Pleosporales</taxon>
        <taxon>Pleosporineae</taxon>
        <taxon>Didymellaceae</taxon>
        <taxon>Ascochyta</taxon>
    </lineage>
</organism>
<reference evidence="1 2" key="1">
    <citation type="journal article" date="2016" name="Sci. Rep.">
        <title>Draft genome sequencing and secretome analysis of fungal phytopathogen Ascochyta rabiei provides insight into the necrotrophic effector repertoire.</title>
        <authorList>
            <person name="Verma S."/>
            <person name="Gazara R.K."/>
            <person name="Nizam S."/>
            <person name="Parween S."/>
            <person name="Chattopadhyay D."/>
            <person name="Verma P.K."/>
        </authorList>
    </citation>
    <scope>NUCLEOTIDE SEQUENCE [LARGE SCALE GENOMIC DNA]</scope>
    <source>
        <strain evidence="1 2">ArDII</strain>
    </source>
</reference>
<evidence type="ECO:0000313" key="2">
    <source>
        <dbReference type="Proteomes" id="UP000076837"/>
    </source>
</evidence>
<gene>
    <name evidence="1" type="ORF">ST47_g8890</name>
</gene>
<dbReference type="InterPro" id="IPR013083">
    <property type="entry name" value="Znf_RING/FYVE/PHD"/>
</dbReference>
<protein>
    <submittedName>
        <fullName evidence="1">Protein serine/threonine phosphatase</fullName>
    </submittedName>
</protein>
<dbReference type="SUPFAM" id="SSF57850">
    <property type="entry name" value="RING/U-box"/>
    <property type="match status" value="1"/>
</dbReference>
<dbReference type="Gene3D" id="3.30.40.10">
    <property type="entry name" value="Zinc/RING finger domain, C3HC4 (zinc finger)"/>
    <property type="match status" value="1"/>
</dbReference>
<evidence type="ECO:0000313" key="1">
    <source>
        <dbReference type="EMBL" id="KZM19966.1"/>
    </source>
</evidence>
<dbReference type="Proteomes" id="UP000076837">
    <property type="component" value="Unassembled WGS sequence"/>
</dbReference>
<comment type="caution">
    <text evidence="1">The sequence shown here is derived from an EMBL/GenBank/DDBJ whole genome shotgun (WGS) entry which is preliminary data.</text>
</comment>
<dbReference type="AlphaFoldDB" id="A0A162YD05"/>
<dbReference type="GO" id="GO:0008270">
    <property type="term" value="F:zinc ion binding"/>
    <property type="evidence" value="ECO:0007669"/>
    <property type="project" value="UniProtKB-KW"/>
</dbReference>
<dbReference type="PROSITE" id="PS50089">
    <property type="entry name" value="ZF_RING_2"/>
    <property type="match status" value="1"/>
</dbReference>
<proteinExistence type="predicted"/>
<dbReference type="OrthoDB" id="8062037at2759"/>
<name>A0A162YD05_DIDRA</name>
<sequence>MVGAAVRQRVRKRLEILRRFQTQLEEDNRGVPEDLLDLRLSTLCDLTLQSIKSEACSSIPNGETDLSLAEEAAKKARDWIFHTLCWHFHKYHTAKARNKVFLRSAIEKEMRGRAEEWSDQERFFMAVTDVKLDTWVERLKTAFQVALQGDFANRLAPVENKASQHLERSRRAKITGRKADEIRTRIVDRMQTERVDHFACAVPLSSIEHIRGRSGPESTCPICHHSFTNMHAYSIEELLADFPVRIKYCGHIIGKSCLEQWMDTPKIDEAKYPNRSCPLCRVKIEGVPAPTVPTQTNNHIRKNLTAIVNRRKLEEMSECELDFEECLDAISACKSEEIAAGELMAMISRQDNQPRTKLEVQGAFLQEKLETLKMERWTWGFRNNMAWKKSRDEWMTSGVPGKL</sequence>
<keyword evidence="2" id="KW-1185">Reference proteome</keyword>
<dbReference type="EMBL" id="JYNV01000289">
    <property type="protein sequence ID" value="KZM19966.1"/>
    <property type="molecule type" value="Genomic_DNA"/>
</dbReference>